<dbReference type="GO" id="GO:0035556">
    <property type="term" value="P:intracellular signal transduction"/>
    <property type="evidence" value="ECO:0007669"/>
    <property type="project" value="TreeGrafter"/>
</dbReference>
<evidence type="ECO:0000256" key="2">
    <source>
        <dbReference type="ARBA" id="ARBA00022527"/>
    </source>
</evidence>
<keyword evidence="5" id="KW-0418">Kinase</keyword>
<comment type="catalytic activity">
    <reaction evidence="7">
        <text>L-threonyl-[protein] + ATP = O-phospho-L-threonyl-[protein] + ADP + H(+)</text>
        <dbReference type="Rhea" id="RHEA:46608"/>
        <dbReference type="Rhea" id="RHEA-COMP:11060"/>
        <dbReference type="Rhea" id="RHEA-COMP:11605"/>
        <dbReference type="ChEBI" id="CHEBI:15378"/>
        <dbReference type="ChEBI" id="CHEBI:30013"/>
        <dbReference type="ChEBI" id="CHEBI:30616"/>
        <dbReference type="ChEBI" id="CHEBI:61977"/>
        <dbReference type="ChEBI" id="CHEBI:456216"/>
        <dbReference type="EC" id="2.7.11.1"/>
    </reaction>
</comment>
<name>A0A5E4PWY8_9NEOP</name>
<dbReference type="GO" id="GO:0050321">
    <property type="term" value="F:tau-protein kinase activity"/>
    <property type="evidence" value="ECO:0007669"/>
    <property type="project" value="TreeGrafter"/>
</dbReference>
<dbReference type="PANTHER" id="PTHR24346:SF74">
    <property type="entry name" value="PROTEIN KINASE DOMAIN-CONTAINING PROTEIN"/>
    <property type="match status" value="1"/>
</dbReference>
<evidence type="ECO:0000256" key="10">
    <source>
        <dbReference type="RuleBase" id="RU000304"/>
    </source>
</evidence>
<evidence type="ECO:0000256" key="11">
    <source>
        <dbReference type="SAM" id="MobiDB-lite"/>
    </source>
</evidence>
<dbReference type="Proteomes" id="UP000324832">
    <property type="component" value="Unassembled WGS sequence"/>
</dbReference>
<dbReference type="PANTHER" id="PTHR24346">
    <property type="entry name" value="MAP/MICROTUBULE AFFINITY-REGULATING KINASE"/>
    <property type="match status" value="1"/>
</dbReference>
<dbReference type="FunFam" id="3.30.200.20:FF:000003">
    <property type="entry name" value="Non-specific serine/threonine protein kinase"/>
    <property type="match status" value="1"/>
</dbReference>
<feature type="binding site" evidence="9">
    <location>
        <position position="53"/>
    </location>
    <ligand>
        <name>ATP</name>
        <dbReference type="ChEBI" id="CHEBI:30616"/>
    </ligand>
</feature>
<sequence length="235" mass="26692">MSTTKSAMADRERPAKTPIRVGFYDIERTIGKGNFAVVKLARHRITKTEVAIKIIDKSQLDASNLQKVYREVDIMKRLDHPHIIKLYQVMETKNMIYIVSEYASKGEIFDYIARYGRMAEQAARRKFWQILSAVEYCHERRIVHRDLKAENLLLDGNMNIKIADFGFSNYYAVGELLATWCGSPPYAAPEVLRVPNPQDASPGANETVYDRPDKETPVDVSGALCDTERDDGSDA</sequence>
<gene>
    <name evidence="13" type="ORF">LSINAPIS_LOCUS2620</name>
</gene>
<keyword evidence="14" id="KW-1185">Reference proteome</keyword>
<dbReference type="PROSITE" id="PS00108">
    <property type="entry name" value="PROTEIN_KINASE_ST"/>
    <property type="match status" value="1"/>
</dbReference>
<evidence type="ECO:0000256" key="9">
    <source>
        <dbReference type="PROSITE-ProRule" id="PRU10141"/>
    </source>
</evidence>
<evidence type="ECO:0000256" key="7">
    <source>
        <dbReference type="ARBA" id="ARBA00047899"/>
    </source>
</evidence>
<evidence type="ECO:0000256" key="4">
    <source>
        <dbReference type="ARBA" id="ARBA00022741"/>
    </source>
</evidence>
<keyword evidence="3" id="KW-0808">Transferase</keyword>
<dbReference type="InterPro" id="IPR008271">
    <property type="entry name" value="Ser/Thr_kinase_AS"/>
</dbReference>
<reference evidence="13 14" key="1">
    <citation type="submission" date="2017-07" db="EMBL/GenBank/DDBJ databases">
        <authorList>
            <person name="Talla V."/>
            <person name="Backstrom N."/>
        </authorList>
    </citation>
    <scope>NUCLEOTIDE SEQUENCE [LARGE SCALE GENOMIC DNA]</scope>
</reference>
<evidence type="ECO:0000259" key="12">
    <source>
        <dbReference type="PROSITE" id="PS50011"/>
    </source>
</evidence>
<dbReference type="GO" id="GO:0000226">
    <property type="term" value="P:microtubule cytoskeleton organization"/>
    <property type="evidence" value="ECO:0007669"/>
    <property type="project" value="TreeGrafter"/>
</dbReference>
<comment type="catalytic activity">
    <reaction evidence="8">
        <text>L-seryl-[protein] + ATP = O-phospho-L-seryl-[protein] + ADP + H(+)</text>
        <dbReference type="Rhea" id="RHEA:17989"/>
        <dbReference type="Rhea" id="RHEA-COMP:9863"/>
        <dbReference type="Rhea" id="RHEA-COMP:11604"/>
        <dbReference type="ChEBI" id="CHEBI:15378"/>
        <dbReference type="ChEBI" id="CHEBI:29999"/>
        <dbReference type="ChEBI" id="CHEBI:30616"/>
        <dbReference type="ChEBI" id="CHEBI:83421"/>
        <dbReference type="ChEBI" id="CHEBI:456216"/>
        <dbReference type="EC" id="2.7.11.1"/>
    </reaction>
</comment>
<dbReference type="Pfam" id="PF00069">
    <property type="entry name" value="Pkinase"/>
    <property type="match status" value="1"/>
</dbReference>
<accession>A0A5E4PWY8</accession>
<proteinExistence type="inferred from homology"/>
<evidence type="ECO:0000256" key="6">
    <source>
        <dbReference type="ARBA" id="ARBA00022840"/>
    </source>
</evidence>
<dbReference type="SUPFAM" id="SSF56112">
    <property type="entry name" value="Protein kinase-like (PK-like)"/>
    <property type="match status" value="1"/>
</dbReference>
<keyword evidence="2 10" id="KW-0723">Serine/threonine-protein kinase</keyword>
<evidence type="ECO:0000256" key="3">
    <source>
        <dbReference type="ARBA" id="ARBA00022679"/>
    </source>
</evidence>
<feature type="compositionally biased region" description="Basic and acidic residues" evidence="11">
    <location>
        <begin position="226"/>
        <end position="235"/>
    </location>
</feature>
<dbReference type="InterPro" id="IPR011009">
    <property type="entry name" value="Kinase-like_dom_sf"/>
</dbReference>
<keyword evidence="4 9" id="KW-0547">Nucleotide-binding</keyword>
<protein>
    <recommendedName>
        <fullName evidence="1">non-specific serine/threonine protein kinase</fullName>
        <ecNumber evidence="1">2.7.11.1</ecNumber>
    </recommendedName>
</protein>
<dbReference type="GO" id="GO:0005524">
    <property type="term" value="F:ATP binding"/>
    <property type="evidence" value="ECO:0007669"/>
    <property type="project" value="UniProtKB-UniRule"/>
</dbReference>
<feature type="domain" description="Protein kinase" evidence="12">
    <location>
        <begin position="24"/>
        <end position="235"/>
    </location>
</feature>
<dbReference type="PROSITE" id="PS00107">
    <property type="entry name" value="PROTEIN_KINASE_ATP"/>
    <property type="match status" value="1"/>
</dbReference>
<dbReference type="InterPro" id="IPR017441">
    <property type="entry name" value="Protein_kinase_ATP_BS"/>
</dbReference>
<dbReference type="Gene3D" id="1.10.510.10">
    <property type="entry name" value="Transferase(Phosphotransferase) domain 1"/>
    <property type="match status" value="1"/>
</dbReference>
<feature type="compositionally biased region" description="Basic and acidic residues" evidence="11">
    <location>
        <begin position="208"/>
        <end position="217"/>
    </location>
</feature>
<dbReference type="AlphaFoldDB" id="A0A5E4PWY8"/>
<dbReference type="EC" id="2.7.11.1" evidence="1"/>
<evidence type="ECO:0000256" key="1">
    <source>
        <dbReference type="ARBA" id="ARBA00012513"/>
    </source>
</evidence>
<dbReference type="GO" id="GO:0005737">
    <property type="term" value="C:cytoplasm"/>
    <property type="evidence" value="ECO:0007669"/>
    <property type="project" value="TreeGrafter"/>
</dbReference>
<evidence type="ECO:0000313" key="14">
    <source>
        <dbReference type="Proteomes" id="UP000324832"/>
    </source>
</evidence>
<comment type="similarity">
    <text evidence="10">Belongs to the protein kinase superfamily.</text>
</comment>
<dbReference type="EMBL" id="FZQP02000560">
    <property type="protein sequence ID" value="VVC89523.1"/>
    <property type="molecule type" value="Genomic_DNA"/>
</dbReference>
<evidence type="ECO:0000313" key="13">
    <source>
        <dbReference type="EMBL" id="VVC89523.1"/>
    </source>
</evidence>
<dbReference type="PROSITE" id="PS50011">
    <property type="entry name" value="PROTEIN_KINASE_DOM"/>
    <property type="match status" value="1"/>
</dbReference>
<dbReference type="FunFam" id="1.10.510.10:FF:000571">
    <property type="entry name" value="Maternal embryonic leucine zipper kinase"/>
    <property type="match status" value="1"/>
</dbReference>
<dbReference type="SMART" id="SM00220">
    <property type="entry name" value="S_TKc"/>
    <property type="match status" value="1"/>
</dbReference>
<evidence type="ECO:0000256" key="5">
    <source>
        <dbReference type="ARBA" id="ARBA00022777"/>
    </source>
</evidence>
<keyword evidence="6 9" id="KW-0067">ATP-binding</keyword>
<evidence type="ECO:0000256" key="8">
    <source>
        <dbReference type="ARBA" id="ARBA00048679"/>
    </source>
</evidence>
<organism evidence="13 14">
    <name type="scientific">Leptidea sinapis</name>
    <dbReference type="NCBI Taxonomy" id="189913"/>
    <lineage>
        <taxon>Eukaryota</taxon>
        <taxon>Metazoa</taxon>
        <taxon>Ecdysozoa</taxon>
        <taxon>Arthropoda</taxon>
        <taxon>Hexapoda</taxon>
        <taxon>Insecta</taxon>
        <taxon>Pterygota</taxon>
        <taxon>Neoptera</taxon>
        <taxon>Endopterygota</taxon>
        <taxon>Lepidoptera</taxon>
        <taxon>Glossata</taxon>
        <taxon>Ditrysia</taxon>
        <taxon>Papilionoidea</taxon>
        <taxon>Pieridae</taxon>
        <taxon>Dismorphiinae</taxon>
        <taxon>Leptidea</taxon>
    </lineage>
</organism>
<dbReference type="InterPro" id="IPR000719">
    <property type="entry name" value="Prot_kinase_dom"/>
</dbReference>
<feature type="region of interest" description="Disordered" evidence="11">
    <location>
        <begin position="193"/>
        <end position="235"/>
    </location>
</feature>